<accession>A0A2P2M534</accession>
<name>A0A2P2M534_RHIMU</name>
<sequence>MFLFILFFQCSFCDRCAKVFWNLELHYYSNLIATSTCLELKQMGRFLLKTLSSWAVGRKMLIQLEREHRFRVLICFLSHHISRLAGWYVASI</sequence>
<evidence type="ECO:0000313" key="1">
    <source>
        <dbReference type="EMBL" id="MBX25329.1"/>
    </source>
</evidence>
<proteinExistence type="predicted"/>
<protein>
    <submittedName>
        <fullName evidence="1">Uncharacterized protein</fullName>
    </submittedName>
</protein>
<dbReference type="AlphaFoldDB" id="A0A2P2M534"/>
<dbReference type="EMBL" id="GGEC01044845">
    <property type="protein sequence ID" value="MBX25329.1"/>
    <property type="molecule type" value="Transcribed_RNA"/>
</dbReference>
<organism evidence="1">
    <name type="scientific">Rhizophora mucronata</name>
    <name type="common">Asiatic mangrove</name>
    <dbReference type="NCBI Taxonomy" id="61149"/>
    <lineage>
        <taxon>Eukaryota</taxon>
        <taxon>Viridiplantae</taxon>
        <taxon>Streptophyta</taxon>
        <taxon>Embryophyta</taxon>
        <taxon>Tracheophyta</taxon>
        <taxon>Spermatophyta</taxon>
        <taxon>Magnoliopsida</taxon>
        <taxon>eudicotyledons</taxon>
        <taxon>Gunneridae</taxon>
        <taxon>Pentapetalae</taxon>
        <taxon>rosids</taxon>
        <taxon>fabids</taxon>
        <taxon>Malpighiales</taxon>
        <taxon>Rhizophoraceae</taxon>
        <taxon>Rhizophora</taxon>
    </lineage>
</organism>
<reference evidence="1" key="1">
    <citation type="submission" date="2018-02" db="EMBL/GenBank/DDBJ databases">
        <title>Rhizophora mucronata_Transcriptome.</title>
        <authorList>
            <person name="Meera S.P."/>
            <person name="Sreeshan A."/>
            <person name="Augustine A."/>
        </authorList>
    </citation>
    <scope>NUCLEOTIDE SEQUENCE</scope>
    <source>
        <tissue evidence="1">Leaf</tissue>
    </source>
</reference>